<name>A0A839GMC0_9BACT</name>
<dbReference type="AlphaFoldDB" id="A0A839GMC0"/>
<proteinExistence type="predicted"/>
<gene>
    <name evidence="1" type="ORF">FHS90_000779</name>
</gene>
<dbReference type="InterPro" id="IPR036890">
    <property type="entry name" value="HATPase_C_sf"/>
</dbReference>
<evidence type="ECO:0000313" key="1">
    <source>
        <dbReference type="EMBL" id="MBA9076077.1"/>
    </source>
</evidence>
<evidence type="ECO:0008006" key="3">
    <source>
        <dbReference type="Google" id="ProtNLM"/>
    </source>
</evidence>
<dbReference type="Gene3D" id="3.30.565.10">
    <property type="entry name" value="Histidine kinase-like ATPase, C-terminal domain"/>
    <property type="match status" value="1"/>
</dbReference>
<dbReference type="RefSeq" id="WP_182511826.1">
    <property type="nucleotide sequence ID" value="NZ_JACJIQ010000002.1"/>
</dbReference>
<accession>A0A839GMC0</accession>
<organism evidence="1 2">
    <name type="scientific">Rufibacter quisquiliarum</name>
    <dbReference type="NCBI Taxonomy" id="1549639"/>
    <lineage>
        <taxon>Bacteria</taxon>
        <taxon>Pseudomonadati</taxon>
        <taxon>Bacteroidota</taxon>
        <taxon>Cytophagia</taxon>
        <taxon>Cytophagales</taxon>
        <taxon>Hymenobacteraceae</taxon>
        <taxon>Rufibacter</taxon>
    </lineage>
</organism>
<reference evidence="1 2" key="1">
    <citation type="submission" date="2020-08" db="EMBL/GenBank/DDBJ databases">
        <title>Genomic Encyclopedia of Type Strains, Phase IV (KMG-IV): sequencing the most valuable type-strain genomes for metagenomic binning, comparative biology and taxonomic classification.</title>
        <authorList>
            <person name="Goeker M."/>
        </authorList>
    </citation>
    <scope>NUCLEOTIDE SEQUENCE [LARGE SCALE GENOMIC DNA]</scope>
    <source>
        <strain evidence="1 2">DSM 29854</strain>
    </source>
</reference>
<keyword evidence="2" id="KW-1185">Reference proteome</keyword>
<evidence type="ECO:0000313" key="2">
    <source>
        <dbReference type="Proteomes" id="UP000563094"/>
    </source>
</evidence>
<dbReference type="Proteomes" id="UP000563094">
    <property type="component" value="Unassembled WGS sequence"/>
</dbReference>
<dbReference type="EMBL" id="JACJIQ010000002">
    <property type="protein sequence ID" value="MBA9076077.1"/>
    <property type="molecule type" value="Genomic_DNA"/>
</dbReference>
<comment type="caution">
    <text evidence="1">The sequence shown here is derived from an EMBL/GenBank/DDBJ whole genome shotgun (WGS) entry which is preliminary data.</text>
</comment>
<sequence length="299" mass="34286">MAKEHRITVIAYNMNQWLKLIGDNRLLSRPVGALDKLVVDFSKAKFLQPCHLVSLACLIEEYYKAGVQIEFIEAVGDVHKYLCNIKFYHYWTPGFNRNRYTRGEINTALCLWQVDEEMIDTYSTEAKRYYEANYFNDKDLGNLSRPLQEVFNNIYDHAESPVSGYVLTQYYPNRDEIKLSVCDFGMGIPTKLNDTWKTEGKERLSDEDTLKAAFEAGVSSKSTPRNKGLGLFYLLSNVKELAGSLTLWSNNALLEYGNANGESVFRRNNNFFGGTLIDVVLKTDFLPDAEETEESEFIF</sequence>
<protein>
    <recommendedName>
        <fullName evidence="3">Histidine kinase-, DNA gyrase B-, and HSP90-like ATPase</fullName>
    </recommendedName>
</protein>
<dbReference type="SUPFAM" id="SSF55874">
    <property type="entry name" value="ATPase domain of HSP90 chaperone/DNA topoisomerase II/histidine kinase"/>
    <property type="match status" value="1"/>
</dbReference>